<protein>
    <submittedName>
        <fullName evidence="2">DUF2929 family protein</fullName>
    </submittedName>
</protein>
<accession>A0A941DYF6</accession>
<keyword evidence="1" id="KW-0812">Transmembrane</keyword>
<organism evidence="2 3">
    <name type="scientific">Virgibacillus salarius</name>
    <dbReference type="NCBI Taxonomy" id="447199"/>
    <lineage>
        <taxon>Bacteria</taxon>
        <taxon>Bacillati</taxon>
        <taxon>Bacillota</taxon>
        <taxon>Bacilli</taxon>
        <taxon>Bacillales</taxon>
        <taxon>Bacillaceae</taxon>
        <taxon>Virgibacillus</taxon>
    </lineage>
</organism>
<keyword evidence="1" id="KW-0472">Membrane</keyword>
<evidence type="ECO:0000313" key="2">
    <source>
        <dbReference type="EMBL" id="MBR7797637.1"/>
    </source>
</evidence>
<proteinExistence type="predicted"/>
<dbReference type="EMBL" id="JAGSOT010000063">
    <property type="protein sequence ID" value="MBR7797637.1"/>
    <property type="molecule type" value="Genomic_DNA"/>
</dbReference>
<dbReference type="Pfam" id="PF11151">
    <property type="entry name" value="DUF2929"/>
    <property type="match status" value="1"/>
</dbReference>
<evidence type="ECO:0000256" key="1">
    <source>
        <dbReference type="SAM" id="Phobius"/>
    </source>
</evidence>
<dbReference type="RefSeq" id="WP_026680639.1">
    <property type="nucleotide sequence ID" value="NZ_BAAACY010000169.1"/>
</dbReference>
<reference evidence="2" key="1">
    <citation type="submission" date="2021-04" db="EMBL/GenBank/DDBJ databases">
        <title>Isolation and polyphasic classification of algal microorganism.</title>
        <authorList>
            <person name="Wang S."/>
        </authorList>
    </citation>
    <scope>NUCLEOTIDE SEQUENCE</scope>
    <source>
        <strain evidence="2">720a</strain>
    </source>
</reference>
<dbReference type="Proteomes" id="UP000675284">
    <property type="component" value="Unassembled WGS sequence"/>
</dbReference>
<gene>
    <name evidence="2" type="ORF">KCX74_16530</name>
</gene>
<keyword evidence="3" id="KW-1185">Reference proteome</keyword>
<feature type="transmembrane region" description="Helical" evidence="1">
    <location>
        <begin position="34"/>
        <end position="53"/>
    </location>
</feature>
<name>A0A941DYF6_9BACI</name>
<comment type="caution">
    <text evidence="2">The sequence shown here is derived from an EMBL/GenBank/DDBJ whole genome shotgun (WGS) entry which is preliminary data.</text>
</comment>
<evidence type="ECO:0000313" key="3">
    <source>
        <dbReference type="Proteomes" id="UP000675284"/>
    </source>
</evidence>
<keyword evidence="1" id="KW-1133">Transmembrane helix</keyword>
<sequence length="64" mass="6952">MRYIATIVWALLISSVLSYVLSSMGGDKFDVMGTIVLAVTMFIAITILGDSVLTDDQTEANHEN</sequence>
<dbReference type="InterPro" id="IPR021324">
    <property type="entry name" value="DUF2929"/>
</dbReference>
<dbReference type="AlphaFoldDB" id="A0A941DYF6"/>